<evidence type="ECO:0000256" key="5">
    <source>
        <dbReference type="RuleBase" id="RU003693"/>
    </source>
</evidence>
<dbReference type="GO" id="GO:0030170">
    <property type="term" value="F:pyridoxal phosphate binding"/>
    <property type="evidence" value="ECO:0007669"/>
    <property type="project" value="InterPro"/>
</dbReference>
<dbReference type="RefSeq" id="WP_115868526.1">
    <property type="nucleotide sequence ID" value="NZ_QREG01000011.1"/>
</dbReference>
<protein>
    <submittedName>
        <fullName evidence="7">Serine palmitoyltransferase</fullName>
    </submittedName>
</protein>
<keyword evidence="3 7" id="KW-0808">Transferase</keyword>
<dbReference type="SUPFAM" id="SSF53383">
    <property type="entry name" value="PLP-dependent transferases"/>
    <property type="match status" value="1"/>
</dbReference>
<proteinExistence type="inferred from homology"/>
<dbReference type="PANTHER" id="PTHR13693">
    <property type="entry name" value="CLASS II AMINOTRANSFERASE/8-AMINO-7-OXONONANOATE SYNTHASE"/>
    <property type="match status" value="1"/>
</dbReference>
<evidence type="ECO:0000313" key="8">
    <source>
        <dbReference type="Proteomes" id="UP000256779"/>
    </source>
</evidence>
<dbReference type="AlphaFoldDB" id="A0A3D9L1T6"/>
<name>A0A3D9L1T6_MARFU</name>
<keyword evidence="4 5" id="KW-0663">Pyridoxal phosphate</keyword>
<dbReference type="Gene3D" id="3.90.1150.10">
    <property type="entry name" value="Aspartate Aminotransferase, domain 1"/>
    <property type="match status" value="1"/>
</dbReference>
<evidence type="ECO:0000313" key="7">
    <source>
        <dbReference type="EMBL" id="RED98005.1"/>
    </source>
</evidence>
<comment type="pathway">
    <text evidence="2">Lipid metabolism.</text>
</comment>
<dbReference type="Proteomes" id="UP000256779">
    <property type="component" value="Unassembled WGS sequence"/>
</dbReference>
<evidence type="ECO:0000256" key="3">
    <source>
        <dbReference type="ARBA" id="ARBA00022679"/>
    </source>
</evidence>
<evidence type="ECO:0000256" key="1">
    <source>
        <dbReference type="ARBA" id="ARBA00001933"/>
    </source>
</evidence>
<dbReference type="Pfam" id="PF00155">
    <property type="entry name" value="Aminotran_1_2"/>
    <property type="match status" value="1"/>
</dbReference>
<comment type="cofactor">
    <cofactor evidence="1 5">
        <name>pyridoxal 5'-phosphate</name>
        <dbReference type="ChEBI" id="CHEBI:597326"/>
    </cofactor>
</comment>
<dbReference type="PROSITE" id="PS00599">
    <property type="entry name" value="AA_TRANSFER_CLASS_2"/>
    <property type="match status" value="1"/>
</dbReference>
<dbReference type="InterPro" id="IPR001917">
    <property type="entry name" value="Aminotrans_II_pyridoxalP_BS"/>
</dbReference>
<dbReference type="Gene3D" id="3.40.640.10">
    <property type="entry name" value="Type I PLP-dependent aspartate aminotransferase-like (Major domain)"/>
    <property type="match status" value="1"/>
</dbReference>
<evidence type="ECO:0000259" key="6">
    <source>
        <dbReference type="Pfam" id="PF00155"/>
    </source>
</evidence>
<keyword evidence="8" id="KW-1185">Reference proteome</keyword>
<gene>
    <name evidence="7" type="ORF">C7460_111147</name>
</gene>
<reference evidence="7 8" key="1">
    <citation type="submission" date="2018-07" db="EMBL/GenBank/DDBJ databases">
        <title>Genomic Encyclopedia of Type Strains, Phase IV (KMG-IV): sequencing the most valuable type-strain genomes for metagenomic binning, comparative biology and taxonomic classification.</title>
        <authorList>
            <person name="Goeker M."/>
        </authorList>
    </citation>
    <scope>NUCLEOTIDE SEQUENCE [LARGE SCALE GENOMIC DNA]</scope>
    <source>
        <strain evidence="7 8">DSM 4134</strain>
    </source>
</reference>
<comment type="caution">
    <text evidence="7">The sequence shown here is derived from an EMBL/GenBank/DDBJ whole genome shotgun (WGS) entry which is preliminary data.</text>
</comment>
<dbReference type="InterPro" id="IPR015424">
    <property type="entry name" value="PyrdxlP-dep_Trfase"/>
</dbReference>
<dbReference type="GO" id="GO:0016740">
    <property type="term" value="F:transferase activity"/>
    <property type="evidence" value="ECO:0007669"/>
    <property type="project" value="UniProtKB-KW"/>
</dbReference>
<feature type="domain" description="Aminotransferase class I/classII large" evidence="6">
    <location>
        <begin position="44"/>
        <end position="384"/>
    </location>
</feature>
<evidence type="ECO:0000256" key="4">
    <source>
        <dbReference type="ARBA" id="ARBA00022898"/>
    </source>
</evidence>
<dbReference type="InterPro" id="IPR015422">
    <property type="entry name" value="PyrdxlP-dep_Trfase_small"/>
</dbReference>
<sequence>MSSILKNRYQSYQEPQKVKAQNLYPFFRNIQSEQAAEVQVEGKNVLMFGSNSYLGLTTHPKVKEAAINAVKKYGSSLSGSRYMNGTSDMHVELENRIAKFLGKEACALYSTGFQVNIGVLPTVAGKGDYLFLDRYNHASIFEGAKLSAAQSVVFRHNNMTSLEQKLSKAPAEAFKFIVVDGIFSMEGNIVDLPGIVALAKKYNAAVMTDCAHAIGVIGENGAGTPNHFGLTDDVDIIGGTLSKSFASLGGFCAADEDTINYLKHTSKSMIFAASITPASIASALAALDIMETDDSHRLKLWDNTHYTLKVMKELGFDTGASETPIVPIFVRDDFKAYKLTKLLFERGVFVNPVVSPGVSPEDSLIRFSIMSTHTHEQIDKAAEILYQAAKEVDLFATA</sequence>
<dbReference type="InterPro" id="IPR015421">
    <property type="entry name" value="PyrdxlP-dep_Trfase_major"/>
</dbReference>
<evidence type="ECO:0000256" key="2">
    <source>
        <dbReference type="ARBA" id="ARBA00005189"/>
    </source>
</evidence>
<dbReference type="OrthoDB" id="9807157at2"/>
<dbReference type="InterPro" id="IPR050087">
    <property type="entry name" value="AON_synthase_class-II"/>
</dbReference>
<comment type="similarity">
    <text evidence="5">Belongs to the class-II pyridoxal-phosphate-dependent aminotransferase family.</text>
</comment>
<organism evidence="7 8">
    <name type="scientific">Marinoscillum furvescens DSM 4134</name>
    <dbReference type="NCBI Taxonomy" id="1122208"/>
    <lineage>
        <taxon>Bacteria</taxon>
        <taxon>Pseudomonadati</taxon>
        <taxon>Bacteroidota</taxon>
        <taxon>Cytophagia</taxon>
        <taxon>Cytophagales</taxon>
        <taxon>Reichenbachiellaceae</taxon>
        <taxon>Marinoscillum</taxon>
    </lineage>
</organism>
<dbReference type="EMBL" id="QREG01000011">
    <property type="protein sequence ID" value="RED98005.1"/>
    <property type="molecule type" value="Genomic_DNA"/>
</dbReference>
<dbReference type="PANTHER" id="PTHR13693:SF3">
    <property type="entry name" value="LD36009P"/>
    <property type="match status" value="1"/>
</dbReference>
<dbReference type="InterPro" id="IPR004839">
    <property type="entry name" value="Aminotransferase_I/II_large"/>
</dbReference>
<accession>A0A3D9L1T6</accession>